<evidence type="ECO:0000313" key="1">
    <source>
        <dbReference type="EMBL" id="MPM59250.1"/>
    </source>
</evidence>
<comment type="caution">
    <text evidence="1">The sequence shown here is derived from an EMBL/GenBank/DDBJ whole genome shotgun (WGS) entry which is preliminary data.</text>
</comment>
<proteinExistence type="predicted"/>
<dbReference type="AlphaFoldDB" id="A0A645B1D4"/>
<sequence length="107" mass="11685">MSSNAALLIAYREGRFPYPLSGTMRAQKPPYVKADINQGVLIGGVTELLTAYQEGRFPYPLSGSQRLAEGIDNGLRTASGMQPIESFESGFVGYVRSGQRRAGQRKE</sequence>
<reference evidence="1" key="1">
    <citation type="submission" date="2019-08" db="EMBL/GenBank/DDBJ databases">
        <authorList>
            <person name="Kucharzyk K."/>
            <person name="Murdoch R.W."/>
            <person name="Higgins S."/>
            <person name="Loffler F."/>
        </authorList>
    </citation>
    <scope>NUCLEOTIDE SEQUENCE</scope>
</reference>
<gene>
    <name evidence="1" type="ORF">SDC9_106090</name>
</gene>
<organism evidence="1">
    <name type="scientific">bioreactor metagenome</name>
    <dbReference type="NCBI Taxonomy" id="1076179"/>
    <lineage>
        <taxon>unclassified sequences</taxon>
        <taxon>metagenomes</taxon>
        <taxon>ecological metagenomes</taxon>
    </lineage>
</organism>
<protein>
    <submittedName>
        <fullName evidence="1">Uncharacterized protein</fullName>
    </submittedName>
</protein>
<dbReference type="EMBL" id="VSSQ01017195">
    <property type="protein sequence ID" value="MPM59250.1"/>
    <property type="molecule type" value="Genomic_DNA"/>
</dbReference>
<name>A0A645B1D4_9ZZZZ</name>
<accession>A0A645B1D4</accession>